<feature type="compositionally biased region" description="Basic and acidic residues" evidence="1">
    <location>
        <begin position="524"/>
        <end position="535"/>
    </location>
</feature>
<reference evidence="3" key="1">
    <citation type="submission" date="2023-03" db="EMBL/GenBank/DDBJ databases">
        <title>Complete genome of Cladonia borealis.</title>
        <authorList>
            <person name="Park H."/>
        </authorList>
    </citation>
    <scope>NUCLEOTIDE SEQUENCE</scope>
    <source>
        <strain evidence="3">ANT050790</strain>
    </source>
</reference>
<accession>A0AA39R8Z1</accession>
<dbReference type="AlphaFoldDB" id="A0AA39R8Z1"/>
<dbReference type="Pfam" id="PF26013">
    <property type="entry name" value="DUF8004"/>
    <property type="match status" value="1"/>
</dbReference>
<evidence type="ECO:0000256" key="1">
    <source>
        <dbReference type="SAM" id="MobiDB-lite"/>
    </source>
</evidence>
<dbReference type="InterPro" id="IPR058317">
    <property type="entry name" value="DUF8004"/>
</dbReference>
<protein>
    <recommendedName>
        <fullName evidence="2">DUF8004 domain-containing protein</fullName>
    </recommendedName>
</protein>
<evidence type="ECO:0000313" key="3">
    <source>
        <dbReference type="EMBL" id="KAK0517147.1"/>
    </source>
</evidence>
<organism evidence="3 4">
    <name type="scientific">Cladonia borealis</name>
    <dbReference type="NCBI Taxonomy" id="184061"/>
    <lineage>
        <taxon>Eukaryota</taxon>
        <taxon>Fungi</taxon>
        <taxon>Dikarya</taxon>
        <taxon>Ascomycota</taxon>
        <taxon>Pezizomycotina</taxon>
        <taxon>Lecanoromycetes</taxon>
        <taxon>OSLEUM clade</taxon>
        <taxon>Lecanoromycetidae</taxon>
        <taxon>Lecanorales</taxon>
        <taxon>Lecanorineae</taxon>
        <taxon>Cladoniaceae</taxon>
        <taxon>Cladonia</taxon>
    </lineage>
</organism>
<comment type="caution">
    <text evidence="3">The sequence shown here is derived from an EMBL/GenBank/DDBJ whole genome shotgun (WGS) entry which is preliminary data.</text>
</comment>
<dbReference type="Proteomes" id="UP001166286">
    <property type="component" value="Unassembled WGS sequence"/>
</dbReference>
<dbReference type="PANTHER" id="PTHR39601">
    <property type="entry name" value="CHORIOGENIN HMINOR"/>
    <property type="match status" value="1"/>
</dbReference>
<feature type="compositionally biased region" description="Low complexity" evidence="1">
    <location>
        <begin position="602"/>
        <end position="619"/>
    </location>
</feature>
<evidence type="ECO:0000313" key="4">
    <source>
        <dbReference type="Proteomes" id="UP001166286"/>
    </source>
</evidence>
<feature type="compositionally biased region" description="Low complexity" evidence="1">
    <location>
        <begin position="536"/>
        <end position="555"/>
    </location>
</feature>
<evidence type="ECO:0000259" key="2">
    <source>
        <dbReference type="Pfam" id="PF26013"/>
    </source>
</evidence>
<sequence length="669" mass="76285">MKGLEQAVNIKLWPGNGEPAKAWGKLKQDPELWDDSGDTLVFFGQNRPEPSFRIKSSLIREIKSPALEDMLYNGTLKRRESANTVDVVYKIFMTPPAKHDKVDVLRHHITTRNFFAFLRRQPLVGFTFYQALVDLHERLEECLPPTTDCAGALKAYLVTIGLVNVCNEPRAAAGLLAWSEDVRWNEGWREAFVHSVGMYEQVSELQECADVSLPTKSHLDRAHLELQARIHEAQDSLATFYFDDAHFSQEDMSPTVRAASDRFRRFLRQFYEKVYHAWPVKKGQPGLWLDRTIVNRLQQDFNALYEYGVDRNVSWNEDIDIDDRSKRYLLKSVDSQNFGLDAEDFRMLGVFQNLDCRLNVADMPYPYPLLPKSISPPIQSKKSVFRGKKQDKGRESRVAHAYAESSNASLLSREYAENDLTKAFVQFEKADQPDEVDPREARRERWIIIYSILQILAGISVDVPQLSFKGDVSYFLNARLQGLPPWNPTEKIYMEASREQSHCWTAPKMWANRDHGNWTSSKRSQSDAKSERIYESRPLSPESHSSASFAFFDSTPPTPTGDFEADDGLQRGSSFTEESTWAPSQGDYDSSVTGSSIGYPLSSSRGYESSTTSMTEGSMNPDRQSSEYRAVPAKYAAVTGISQYNKRPLPLRPGPPTNRYVEFPKPPRR</sequence>
<dbReference type="EMBL" id="JAFEKC020000001">
    <property type="protein sequence ID" value="KAK0517147.1"/>
    <property type="molecule type" value="Genomic_DNA"/>
</dbReference>
<feature type="domain" description="DUF8004" evidence="2">
    <location>
        <begin position="152"/>
        <end position="242"/>
    </location>
</feature>
<name>A0AA39R8Z1_9LECA</name>
<proteinExistence type="predicted"/>
<feature type="region of interest" description="Disordered" evidence="1">
    <location>
        <begin position="645"/>
        <end position="669"/>
    </location>
</feature>
<feature type="compositionally biased region" description="Polar residues" evidence="1">
    <location>
        <begin position="571"/>
        <end position="596"/>
    </location>
</feature>
<keyword evidence="4" id="KW-1185">Reference proteome</keyword>
<dbReference type="PANTHER" id="PTHR39601:SF2">
    <property type="entry name" value="CHORIOGENIN HMINOR"/>
    <property type="match status" value="1"/>
</dbReference>
<feature type="region of interest" description="Disordered" evidence="1">
    <location>
        <begin position="515"/>
        <end position="631"/>
    </location>
</feature>
<gene>
    <name evidence="3" type="ORF">JMJ35_000302</name>
</gene>